<accession>A0A4Q7ZBZ8</accession>
<dbReference type="Gene3D" id="3.30.70.120">
    <property type="match status" value="1"/>
</dbReference>
<dbReference type="AlphaFoldDB" id="A0A4Q7ZBZ8"/>
<dbReference type="RefSeq" id="WP_130410447.1">
    <property type="nucleotide sequence ID" value="NZ_SHKX01000003.1"/>
</dbReference>
<proteinExistence type="predicted"/>
<dbReference type="OrthoDB" id="8537254at2"/>
<gene>
    <name evidence="1" type="ORF">EV700_0141</name>
</gene>
<dbReference type="Proteomes" id="UP000292423">
    <property type="component" value="Unassembled WGS sequence"/>
</dbReference>
<comment type="caution">
    <text evidence="1">The sequence shown here is derived from an EMBL/GenBank/DDBJ whole genome shotgun (WGS) entry which is preliminary data.</text>
</comment>
<name>A0A4Q7ZBZ8_9GAMM</name>
<dbReference type="EMBL" id="SHKX01000003">
    <property type="protein sequence ID" value="RZU48167.1"/>
    <property type="molecule type" value="Genomic_DNA"/>
</dbReference>
<keyword evidence="2" id="KW-1185">Reference proteome</keyword>
<dbReference type="Pfam" id="PF11582">
    <property type="entry name" value="DUF3240"/>
    <property type="match status" value="1"/>
</dbReference>
<dbReference type="InterPro" id="IPR015867">
    <property type="entry name" value="N-reg_PII/ATP_PRibTrfase_C"/>
</dbReference>
<protein>
    <submittedName>
        <fullName evidence="1">Uncharacterized protein DUF3240</fullName>
    </submittedName>
</protein>
<sequence length="99" mass="10800">MTLCCLTLLCPPELEEKIVDLLLVDADAPLFSSAPSFTHGLHPQSLDRLEKVLGRGHSVSIQLLLDRTAADALLDRLRATMAGTGVTYWMTHVLDTGEL</sequence>
<evidence type="ECO:0000313" key="2">
    <source>
        <dbReference type="Proteomes" id="UP000292423"/>
    </source>
</evidence>
<dbReference type="InterPro" id="IPR021634">
    <property type="entry name" value="DUF3240"/>
</dbReference>
<reference evidence="1 2" key="1">
    <citation type="submission" date="2019-02" db="EMBL/GenBank/DDBJ databases">
        <title>Genomic Encyclopedia of Type Strains, Phase IV (KMG-IV): sequencing the most valuable type-strain genomes for metagenomic binning, comparative biology and taxonomic classification.</title>
        <authorList>
            <person name="Goeker M."/>
        </authorList>
    </citation>
    <scope>NUCLEOTIDE SEQUENCE [LARGE SCALE GENOMIC DNA]</scope>
    <source>
        <strain evidence="1 2">DSM 105135</strain>
    </source>
</reference>
<organism evidence="1 2">
    <name type="scientific">Fluviicoccus keumensis</name>
    <dbReference type="NCBI Taxonomy" id="1435465"/>
    <lineage>
        <taxon>Bacteria</taxon>
        <taxon>Pseudomonadati</taxon>
        <taxon>Pseudomonadota</taxon>
        <taxon>Gammaproteobacteria</taxon>
        <taxon>Moraxellales</taxon>
        <taxon>Moraxellaceae</taxon>
        <taxon>Fluviicoccus</taxon>
    </lineage>
</organism>
<evidence type="ECO:0000313" key="1">
    <source>
        <dbReference type="EMBL" id="RZU48167.1"/>
    </source>
</evidence>